<dbReference type="GeneID" id="9824989"/>
<reference evidence="2" key="1">
    <citation type="submission" date="2007-07" db="EMBL/GenBank/DDBJ databases">
        <title>PCAP assembly of the Caenorhabditis remanei genome.</title>
        <authorList>
            <consortium name="The Caenorhabditis remanei Sequencing Consortium"/>
            <person name="Wilson R.K."/>
        </authorList>
    </citation>
    <scope>NUCLEOTIDE SEQUENCE [LARGE SCALE GENOMIC DNA]</scope>
    <source>
        <strain evidence="2">PB4641</strain>
    </source>
</reference>
<name>E3N478_CAERE</name>
<dbReference type="PANTHER" id="PTHR22899:SF0">
    <property type="entry name" value="F-BOX ASSOCIATED DOMAIN-CONTAINING PROTEIN-RELATED"/>
    <property type="match status" value="1"/>
</dbReference>
<dbReference type="AlphaFoldDB" id="E3N478"/>
<feature type="domain" description="F-box" evidence="1">
    <location>
        <begin position="4"/>
        <end position="51"/>
    </location>
</feature>
<dbReference type="RefSeq" id="XP_003096766.2">
    <property type="nucleotide sequence ID" value="XM_003096718.2"/>
</dbReference>
<dbReference type="InParanoid" id="E3N478"/>
<dbReference type="InterPro" id="IPR053222">
    <property type="entry name" value="Zygotic_Embryogenesis-Asso"/>
</dbReference>
<dbReference type="Proteomes" id="UP000008281">
    <property type="component" value="Unassembled WGS sequence"/>
</dbReference>
<evidence type="ECO:0000313" key="3">
    <source>
        <dbReference type="Proteomes" id="UP000008281"/>
    </source>
</evidence>
<dbReference type="InterPro" id="IPR001810">
    <property type="entry name" value="F-box_dom"/>
</dbReference>
<dbReference type="HOGENOM" id="CLU_028840_1_3_1"/>
<protein>
    <recommendedName>
        <fullName evidence="1">F-box domain-containing protein</fullName>
    </recommendedName>
</protein>
<dbReference type="EMBL" id="DS268524">
    <property type="protein sequence ID" value="EFO85409.1"/>
    <property type="molecule type" value="Genomic_DNA"/>
</dbReference>
<dbReference type="OMA" id="INIADRA"/>
<gene>
    <name evidence="2" type="ORF">CRE_23636</name>
</gene>
<dbReference type="OrthoDB" id="10307991at2759"/>
<organism evidence="3">
    <name type="scientific">Caenorhabditis remanei</name>
    <name type="common">Caenorhabditis vulgaris</name>
    <dbReference type="NCBI Taxonomy" id="31234"/>
    <lineage>
        <taxon>Eukaryota</taxon>
        <taxon>Metazoa</taxon>
        <taxon>Ecdysozoa</taxon>
        <taxon>Nematoda</taxon>
        <taxon>Chromadorea</taxon>
        <taxon>Rhabditida</taxon>
        <taxon>Rhabditina</taxon>
        <taxon>Rhabditomorpha</taxon>
        <taxon>Rhabditoidea</taxon>
        <taxon>Rhabditidae</taxon>
        <taxon>Peloderinae</taxon>
        <taxon>Caenorhabditis</taxon>
    </lineage>
</organism>
<evidence type="ECO:0000313" key="2">
    <source>
        <dbReference type="EMBL" id="EFO85409.1"/>
    </source>
</evidence>
<dbReference type="CTD" id="9824989"/>
<dbReference type="FunCoup" id="E3N478">
    <property type="interactions" value="1594"/>
</dbReference>
<keyword evidence="3" id="KW-1185">Reference proteome</keyword>
<dbReference type="PANTHER" id="PTHR22899">
    <property type="entry name" value="CYCLIN-RELATED F-BOX FAMILY"/>
    <property type="match status" value="1"/>
</dbReference>
<proteinExistence type="predicted"/>
<accession>E3N478</accession>
<evidence type="ECO:0000259" key="1">
    <source>
        <dbReference type="PROSITE" id="PS50181"/>
    </source>
</evidence>
<dbReference type="Pfam" id="PF00646">
    <property type="entry name" value="F-box"/>
    <property type="match status" value="1"/>
</dbReference>
<dbReference type="PROSITE" id="PS50181">
    <property type="entry name" value="FBOX"/>
    <property type="match status" value="1"/>
</dbReference>
<dbReference type="InterPro" id="IPR012885">
    <property type="entry name" value="F-box_Sdz-33"/>
</dbReference>
<sequence length="281" mass="32127">MSSPFPLFRLSEKVLKLVIQCMEYIEIIGLSLLSTKTKEIVRRLDYNIAQIDMTVEDVIRIRFNASEDNPTSLYIFSIEEIDNISFANETCVFDMRYLQDAIGRLNIHTLLFKDFCSLECAQLAVKHLTSVRSVNAYCPSFDDPSQYRNILIQNLDSLVLGHEDMFLKVGLDDLLLMNSKDISIQSPTLTDKIVNQFLKHWIKGSNPRMKNAVFEFADNQVVSEEIILKGLRYREVLFDGVGVDGDNEKIEGYEILRKDGTAGTLSIDQSFEGYDVHFNVL</sequence>
<dbReference type="Pfam" id="PF07735">
    <property type="entry name" value="FBA_2"/>
    <property type="match status" value="1"/>
</dbReference>
<dbReference type="KEGG" id="crq:GCK72_022378"/>